<dbReference type="Proteomes" id="UP000190837">
    <property type="component" value="Unassembled WGS sequence"/>
</dbReference>
<feature type="domain" description="Amidohydrolase-related" evidence="11">
    <location>
        <begin position="11"/>
        <end position="309"/>
    </location>
</feature>
<feature type="binding site" description="via carbamate group" evidence="9">
    <location>
        <position position="98"/>
    </location>
    <ligand>
        <name>Zn(2+)</name>
        <dbReference type="ChEBI" id="CHEBI:29105"/>
        <label>1</label>
    </ligand>
</feature>
<feature type="binding site" evidence="9">
    <location>
        <position position="218"/>
    </location>
    <ligand>
        <name>substrate</name>
    </ligand>
</feature>
<feature type="active site" evidence="9">
    <location>
        <position position="246"/>
    </location>
</feature>
<dbReference type="Gene3D" id="3.20.20.140">
    <property type="entry name" value="Metal-dependent hydrolases"/>
    <property type="match status" value="1"/>
</dbReference>
<dbReference type="PROSITE" id="PS00482">
    <property type="entry name" value="DIHYDROOROTASE_1"/>
    <property type="match status" value="1"/>
</dbReference>
<accession>A0A1C3H4P0</accession>
<evidence type="ECO:0000256" key="8">
    <source>
        <dbReference type="ARBA" id="ARBA00022975"/>
    </source>
</evidence>
<organism evidence="12 13">
    <name type="scientific">Cardiobacterium hominis</name>
    <dbReference type="NCBI Taxonomy" id="2718"/>
    <lineage>
        <taxon>Bacteria</taxon>
        <taxon>Pseudomonadati</taxon>
        <taxon>Pseudomonadota</taxon>
        <taxon>Gammaproteobacteria</taxon>
        <taxon>Cardiobacteriales</taxon>
        <taxon>Cardiobacteriaceae</taxon>
        <taxon>Cardiobacterium</taxon>
    </lineage>
</organism>
<protein>
    <recommendedName>
        <fullName evidence="4 9">Dihydroorotase</fullName>
        <shortName evidence="9">DHOase</shortName>
        <ecNumber evidence="4 9">3.5.2.3</ecNumber>
    </recommendedName>
</protein>
<dbReference type="SUPFAM" id="SSF51556">
    <property type="entry name" value="Metallo-dependent hydrolases"/>
    <property type="match status" value="1"/>
</dbReference>
<dbReference type="GO" id="GO:0005737">
    <property type="term" value="C:cytoplasm"/>
    <property type="evidence" value="ECO:0007669"/>
    <property type="project" value="TreeGrafter"/>
</dbReference>
<evidence type="ECO:0000256" key="6">
    <source>
        <dbReference type="ARBA" id="ARBA00022801"/>
    </source>
</evidence>
<evidence type="ECO:0000256" key="9">
    <source>
        <dbReference type="HAMAP-Rule" id="MF_00219"/>
    </source>
</evidence>
<evidence type="ECO:0000256" key="5">
    <source>
        <dbReference type="ARBA" id="ARBA00022723"/>
    </source>
</evidence>
<dbReference type="PIRSF" id="PIRSF001237">
    <property type="entry name" value="DHOdimr"/>
    <property type="match status" value="1"/>
</dbReference>
<keyword evidence="7 9" id="KW-0862">Zinc</keyword>
<keyword evidence="8 9" id="KW-0665">Pyrimidine biosynthesis</keyword>
<name>A0A1C3H4P0_9GAMM</name>
<feature type="binding site" evidence="9">
    <location>
        <begin position="15"/>
        <end position="17"/>
    </location>
    <ligand>
        <name>substrate</name>
    </ligand>
</feature>
<dbReference type="AlphaFoldDB" id="A0A1C3H4P0"/>
<evidence type="ECO:0000313" key="12">
    <source>
        <dbReference type="EMBL" id="SAM65591.1"/>
    </source>
</evidence>
<feature type="binding site" evidence="9">
    <location>
        <position position="173"/>
    </location>
    <ligand>
        <name>Zn(2+)</name>
        <dbReference type="ChEBI" id="CHEBI:29105"/>
        <label>2</label>
    </ligand>
</feature>
<evidence type="ECO:0000256" key="4">
    <source>
        <dbReference type="ARBA" id="ARBA00012860"/>
    </source>
</evidence>
<feature type="binding site" evidence="9">
    <location>
        <position position="246"/>
    </location>
    <ligand>
        <name>Zn(2+)</name>
        <dbReference type="ChEBI" id="CHEBI:29105"/>
        <label>1</label>
    </ligand>
</feature>
<comment type="function">
    <text evidence="1 9">Catalyzes the reversible cyclization of carbamoyl aspartate to dihydroorotate.</text>
</comment>
<feature type="modified residue" description="N6-carboxylysine" evidence="9">
    <location>
        <position position="98"/>
    </location>
</feature>
<keyword evidence="5 9" id="KW-0479">Metal-binding</keyword>
<evidence type="ECO:0000256" key="10">
    <source>
        <dbReference type="RuleBase" id="RU003440"/>
    </source>
</evidence>
<dbReference type="InterPro" id="IPR006680">
    <property type="entry name" value="Amidohydro-rel"/>
</dbReference>
<proteinExistence type="inferred from homology"/>
<dbReference type="GO" id="GO:0008270">
    <property type="term" value="F:zinc ion binding"/>
    <property type="evidence" value="ECO:0007669"/>
    <property type="project" value="UniProtKB-UniRule"/>
</dbReference>
<comment type="similarity">
    <text evidence="3 9 10">Belongs to the metallo-dependent hydrolases superfamily. DHOase family. Class II DHOase subfamily.</text>
</comment>
<comment type="subunit">
    <text evidence="9">Homodimer.</text>
</comment>
<dbReference type="EMBL" id="FKLO01000049">
    <property type="protein sequence ID" value="SAM65591.1"/>
    <property type="molecule type" value="Genomic_DNA"/>
</dbReference>
<dbReference type="PROSITE" id="PS00483">
    <property type="entry name" value="DIHYDROOROTASE_2"/>
    <property type="match status" value="1"/>
</dbReference>
<evidence type="ECO:0000256" key="2">
    <source>
        <dbReference type="ARBA" id="ARBA00004880"/>
    </source>
</evidence>
<dbReference type="GO" id="GO:0004151">
    <property type="term" value="F:dihydroorotase activity"/>
    <property type="evidence" value="ECO:0007669"/>
    <property type="project" value="UniProtKB-UniRule"/>
</dbReference>
<dbReference type="UniPathway" id="UPA00070">
    <property type="reaction ID" value="UER00117"/>
</dbReference>
<dbReference type="PANTHER" id="PTHR43137:SF1">
    <property type="entry name" value="DIHYDROOROTASE"/>
    <property type="match status" value="1"/>
</dbReference>
<dbReference type="Pfam" id="PF01979">
    <property type="entry name" value="Amidohydro_1"/>
    <property type="match status" value="1"/>
</dbReference>
<comment type="catalytic activity">
    <reaction evidence="9 10">
        <text>(S)-dihydroorotate + H2O = N-carbamoyl-L-aspartate + H(+)</text>
        <dbReference type="Rhea" id="RHEA:24296"/>
        <dbReference type="ChEBI" id="CHEBI:15377"/>
        <dbReference type="ChEBI" id="CHEBI:15378"/>
        <dbReference type="ChEBI" id="CHEBI:30864"/>
        <dbReference type="ChEBI" id="CHEBI:32814"/>
        <dbReference type="EC" id="3.5.2.3"/>
    </reaction>
</comment>
<evidence type="ECO:0000313" key="13">
    <source>
        <dbReference type="Proteomes" id="UP000190837"/>
    </source>
</evidence>
<evidence type="ECO:0000256" key="7">
    <source>
        <dbReference type="ARBA" id="ARBA00022833"/>
    </source>
</evidence>
<reference evidence="13" key="1">
    <citation type="submission" date="2016-04" db="EMBL/GenBank/DDBJ databases">
        <authorList>
            <person name="Tagini F."/>
        </authorList>
    </citation>
    <scope>NUCLEOTIDE SEQUENCE [LARGE SCALE GENOMIC DNA]</scope>
    <source>
        <strain evidence="13">CHUV0807</strain>
    </source>
</reference>
<feature type="binding site" evidence="9">
    <location>
        <position position="15"/>
    </location>
    <ligand>
        <name>Zn(2+)</name>
        <dbReference type="ChEBI" id="CHEBI:29105"/>
        <label>1</label>
    </ligand>
</feature>
<feature type="binding site" evidence="9">
    <location>
        <position position="135"/>
    </location>
    <ligand>
        <name>Zn(2+)</name>
        <dbReference type="ChEBI" id="CHEBI:29105"/>
        <label>2</label>
    </ligand>
</feature>
<dbReference type="PANTHER" id="PTHR43137">
    <property type="entry name" value="DIHYDROOROTASE"/>
    <property type="match status" value="1"/>
</dbReference>
<evidence type="ECO:0000259" key="11">
    <source>
        <dbReference type="Pfam" id="PF01979"/>
    </source>
</evidence>
<sequence>MQTLTLPTPDDLHIHLRDGAALARTVPDAAAQCARALVMPNLTPAVDTLDAVTAYRERILAHIPADKTFTPLMSLYLSDSLTPETVLAAKTAGVVAIKWYPKGATTNSAQGVADPKKLDPILEAMQQAGLLLLIHGEVTTDGVDIFDREATFIDSTLEPLRRRFPRLRIVLEHITTAHAVAYIQAQNDNLAATITAHHLLYNRNALLVGGLKPHYYCLPILKTEADRQALLAAIASGDSRYFMGTDSAPHPRHAKENACGCAGCYTGHATLPFYAAAFEQANALDKLAAFAARHGADYYGLPYNTGEITLERRVQTFPTSLPYGDSELVPFLAGETWPWRIAA</sequence>
<dbReference type="CDD" id="cd01294">
    <property type="entry name" value="DHOase"/>
    <property type="match status" value="1"/>
</dbReference>
<feature type="binding site" evidence="9">
    <location>
        <position position="262"/>
    </location>
    <ligand>
        <name>substrate</name>
    </ligand>
</feature>
<evidence type="ECO:0000256" key="3">
    <source>
        <dbReference type="ARBA" id="ARBA00005631"/>
    </source>
</evidence>
<dbReference type="HAMAP" id="MF_00219">
    <property type="entry name" value="PyrC_classII"/>
    <property type="match status" value="1"/>
</dbReference>
<feature type="binding site" evidence="9">
    <location>
        <position position="250"/>
    </location>
    <ligand>
        <name>substrate</name>
    </ligand>
</feature>
<gene>
    <name evidence="9" type="primary">pyrC</name>
    <name evidence="12" type="ORF">CHUV0807_1375</name>
</gene>
<comment type="cofactor">
    <cofactor evidence="9 10">
        <name>Zn(2+)</name>
        <dbReference type="ChEBI" id="CHEBI:29105"/>
    </cofactor>
    <text evidence="9 10">Binds 2 Zn(2+) ions per subunit.</text>
</comment>
<dbReference type="GO" id="GO:0006207">
    <property type="term" value="P:'de novo' pyrimidine nucleobase biosynthetic process"/>
    <property type="evidence" value="ECO:0007669"/>
    <property type="project" value="TreeGrafter"/>
</dbReference>
<feature type="binding site" evidence="9">
    <location>
        <position position="13"/>
    </location>
    <ligand>
        <name>Zn(2+)</name>
        <dbReference type="ChEBI" id="CHEBI:29105"/>
        <label>1</label>
    </ligand>
</feature>
<dbReference type="EC" id="3.5.2.3" evidence="4 9"/>
<dbReference type="NCBIfam" id="TIGR00856">
    <property type="entry name" value="pyrC_dimer"/>
    <property type="match status" value="1"/>
</dbReference>
<comment type="pathway">
    <text evidence="2 9 10">Pyrimidine metabolism; UMP biosynthesis via de novo pathway; (S)-dihydroorotate from bicarbonate: step 3/3.</text>
</comment>
<dbReference type="RefSeq" id="WP_079540723.1">
    <property type="nucleotide sequence ID" value="NZ_CP171111.1"/>
</dbReference>
<dbReference type="InterPro" id="IPR032466">
    <property type="entry name" value="Metal_Hydrolase"/>
</dbReference>
<dbReference type="InterPro" id="IPR002195">
    <property type="entry name" value="Dihydroorotase_CS"/>
</dbReference>
<feature type="binding site" description="via carbamate group" evidence="9">
    <location>
        <position position="98"/>
    </location>
    <ligand>
        <name>Zn(2+)</name>
        <dbReference type="ChEBI" id="CHEBI:29105"/>
        <label>2</label>
    </ligand>
</feature>
<keyword evidence="6 9" id="KW-0378">Hydrolase</keyword>
<feature type="binding site" evidence="9">
    <location>
        <position position="135"/>
    </location>
    <ligand>
        <name>substrate</name>
    </ligand>
</feature>
<dbReference type="GO" id="GO:0044205">
    <property type="term" value="P:'de novo' UMP biosynthetic process"/>
    <property type="evidence" value="ECO:0007669"/>
    <property type="project" value="UniProtKB-UniRule"/>
</dbReference>
<feature type="binding site" evidence="9">
    <location>
        <position position="41"/>
    </location>
    <ligand>
        <name>substrate</name>
    </ligand>
</feature>
<evidence type="ECO:0000256" key="1">
    <source>
        <dbReference type="ARBA" id="ARBA00002368"/>
    </source>
</evidence>
<dbReference type="InterPro" id="IPR004721">
    <property type="entry name" value="DHOdimr"/>
</dbReference>